<dbReference type="Pfam" id="PF08991">
    <property type="entry name" value="CMC4"/>
    <property type="match status" value="1"/>
</dbReference>
<dbReference type="SUPFAM" id="SSF47072">
    <property type="entry name" value="Cysteine alpha-hairpin motif"/>
    <property type="match status" value="1"/>
</dbReference>
<comment type="similarity">
    <text evidence="2">Belongs to the CMC4 family.</text>
</comment>
<evidence type="ECO:0000256" key="5">
    <source>
        <dbReference type="PIRSR" id="PIRSR627179-50"/>
    </source>
</evidence>
<reference evidence="7" key="1">
    <citation type="journal article" date="2019" name="Plant J.">
        <title>Chlorella vulgaris genome assembly and annotation reveals the molecular basis for metabolic acclimation to high light conditions.</title>
        <authorList>
            <person name="Cecchin M."/>
            <person name="Marcolungo L."/>
            <person name="Rossato M."/>
            <person name="Girolomoni L."/>
            <person name="Cosentino E."/>
            <person name="Cuine S."/>
            <person name="Li-Beisson Y."/>
            <person name="Delledonne M."/>
            <person name="Ballottari M."/>
        </authorList>
    </citation>
    <scope>NUCLEOTIDE SEQUENCE</scope>
    <source>
        <strain evidence="7">211/11P</strain>
    </source>
</reference>
<dbReference type="OrthoDB" id="13601at2759"/>
<feature type="disulfide bond" evidence="5">
    <location>
        <begin position="16"/>
        <end position="27"/>
    </location>
</feature>
<name>A0A9D4Z0V1_CHLVU</name>
<feature type="compositionally biased region" description="Low complexity" evidence="6">
    <location>
        <begin position="70"/>
        <end position="79"/>
    </location>
</feature>
<keyword evidence="8" id="KW-1185">Reference proteome</keyword>
<comment type="caution">
    <text evidence="7">The sequence shown here is derived from an EMBL/GenBank/DDBJ whole genome shotgun (WGS) entry which is preliminary data.</text>
</comment>
<feature type="region of interest" description="Disordered" evidence="6">
    <location>
        <begin position="45"/>
        <end position="138"/>
    </location>
</feature>
<keyword evidence="3" id="KW-0496">Mitochondrion</keyword>
<dbReference type="Gene3D" id="1.10.287.1130">
    <property type="entry name" value="CytochromE C oxidase copper chaperone"/>
    <property type="match status" value="1"/>
</dbReference>
<dbReference type="Proteomes" id="UP001055712">
    <property type="component" value="Unassembled WGS sequence"/>
</dbReference>
<feature type="disulfide bond" evidence="5">
    <location>
        <begin position="38"/>
        <end position="48"/>
    </location>
</feature>
<gene>
    <name evidence="7" type="ORF">D9Q98_002035</name>
</gene>
<evidence type="ECO:0000256" key="3">
    <source>
        <dbReference type="ARBA" id="ARBA00023128"/>
    </source>
</evidence>
<evidence type="ECO:0000256" key="2">
    <source>
        <dbReference type="ARBA" id="ARBA00009858"/>
    </source>
</evidence>
<evidence type="ECO:0008006" key="9">
    <source>
        <dbReference type="Google" id="ProtNLM"/>
    </source>
</evidence>
<dbReference type="AlphaFoldDB" id="A0A9D4Z0V1"/>
<evidence type="ECO:0000256" key="1">
    <source>
        <dbReference type="ARBA" id="ARBA00004173"/>
    </source>
</evidence>
<evidence type="ECO:0000313" key="7">
    <source>
        <dbReference type="EMBL" id="KAI3435977.1"/>
    </source>
</evidence>
<evidence type="ECO:0000313" key="8">
    <source>
        <dbReference type="Proteomes" id="UP001055712"/>
    </source>
</evidence>
<accession>A0A9D4Z0V1</accession>
<proteinExistence type="inferred from homology"/>
<reference evidence="7" key="2">
    <citation type="submission" date="2020-11" db="EMBL/GenBank/DDBJ databases">
        <authorList>
            <person name="Cecchin M."/>
            <person name="Marcolungo L."/>
            <person name="Rossato M."/>
            <person name="Girolomoni L."/>
            <person name="Cosentino E."/>
            <person name="Cuine S."/>
            <person name="Li-Beisson Y."/>
            <person name="Delledonne M."/>
            <person name="Ballottari M."/>
        </authorList>
    </citation>
    <scope>NUCLEOTIDE SEQUENCE</scope>
    <source>
        <strain evidence="7">211/11P</strain>
        <tissue evidence="7">Whole cell</tissue>
    </source>
</reference>
<feature type="disulfide bond" evidence="5">
    <location>
        <begin position="6"/>
        <end position="37"/>
    </location>
</feature>
<dbReference type="EMBL" id="SIDB01000002">
    <property type="protein sequence ID" value="KAI3435977.1"/>
    <property type="molecule type" value="Genomic_DNA"/>
</dbReference>
<dbReference type="PANTHER" id="PTHR15590">
    <property type="entry name" value="CX9C MOTIF-CONTAINING PROTEIN 4"/>
    <property type="match status" value="1"/>
</dbReference>
<dbReference type="PROSITE" id="PS51808">
    <property type="entry name" value="CHCH"/>
    <property type="match status" value="1"/>
</dbReference>
<comment type="subcellular location">
    <subcellularLocation>
        <location evidence="1">Mitochondrion</location>
    </subcellularLocation>
</comment>
<dbReference type="PANTHER" id="PTHR15590:SF0">
    <property type="entry name" value="CX9C MOTIF-CONTAINING PROTEIN 4"/>
    <property type="match status" value="1"/>
</dbReference>
<dbReference type="InterPro" id="IPR009069">
    <property type="entry name" value="Cys_alpha_HP_mot_SF"/>
</dbReference>
<dbReference type="GO" id="GO:0005739">
    <property type="term" value="C:mitochondrion"/>
    <property type="evidence" value="ECO:0007669"/>
    <property type="project" value="UniProtKB-SubCell"/>
</dbReference>
<evidence type="ECO:0000256" key="6">
    <source>
        <dbReference type="SAM" id="MobiDB-lite"/>
    </source>
</evidence>
<organism evidence="7 8">
    <name type="scientific">Chlorella vulgaris</name>
    <name type="common">Green alga</name>
    <dbReference type="NCBI Taxonomy" id="3077"/>
    <lineage>
        <taxon>Eukaryota</taxon>
        <taxon>Viridiplantae</taxon>
        <taxon>Chlorophyta</taxon>
        <taxon>core chlorophytes</taxon>
        <taxon>Trebouxiophyceae</taxon>
        <taxon>Chlorellales</taxon>
        <taxon>Chlorellaceae</taxon>
        <taxon>Chlorella clade</taxon>
        <taxon>Chlorella</taxon>
    </lineage>
</organism>
<keyword evidence="4 5" id="KW-1015">Disulfide bond</keyword>
<sequence length="138" mass="14810">MDTNACRRSACAVQSCLSESNYDEKACTWAIDRLRQCCRKMGRDSLHCSFPDNDEQQGAAQEPAPRDQQEAQQQEPRAAGDSNESQPAAGDESEAGLQPSTEEVQEGGKEQGKQLQQARPPDGGGGGVDAQKPSTSQL</sequence>
<evidence type="ECO:0000256" key="4">
    <source>
        <dbReference type="ARBA" id="ARBA00023157"/>
    </source>
</evidence>
<dbReference type="InterPro" id="IPR027179">
    <property type="entry name" value="CMC4"/>
</dbReference>
<protein>
    <recommendedName>
        <fullName evidence="9">Cx9C motif-containing protein 4, mitochondrial</fullName>
    </recommendedName>
</protein>